<dbReference type="Proteomes" id="UP000008022">
    <property type="component" value="Unassembled WGS sequence"/>
</dbReference>
<dbReference type="EnsemblPlants" id="ORUFI09G16590.1">
    <property type="protein sequence ID" value="ORUFI09G16590.1"/>
    <property type="gene ID" value="ORUFI09G16590"/>
</dbReference>
<reference evidence="3" key="1">
    <citation type="submission" date="2013-06" db="EMBL/GenBank/DDBJ databases">
        <authorList>
            <person name="Zhao Q."/>
        </authorList>
    </citation>
    <scope>NUCLEOTIDE SEQUENCE</scope>
    <source>
        <strain evidence="3">cv. W1943</strain>
    </source>
</reference>
<feature type="region of interest" description="Disordered" evidence="1">
    <location>
        <begin position="29"/>
        <end position="48"/>
    </location>
</feature>
<sequence length="229" mass="24747">MHNAHGKKICRPKNSQDRKSMICYSTHHNEHCHSTNKSPKKELQKKSHMARQVAIGGAVEGLALGIAPLHHHAPCDDLKDDGGDAEEAEDGDVGRLPPLLDAKDGHPLEDVGDPQYDHRVADGVVGAKSKDNDADVAVESVGDPIGHVAEVDAGGPAGDADAIADQLAAHMEVEPCRVRRSEGLEIPRQDRPHGQQDSPAHGVEQSMDLLMSKEIKMRLIFEGFSNVVW</sequence>
<evidence type="ECO:0000313" key="3">
    <source>
        <dbReference type="Proteomes" id="UP000008022"/>
    </source>
</evidence>
<proteinExistence type="predicted"/>
<feature type="compositionally biased region" description="Basic and acidic residues" evidence="1">
    <location>
        <begin position="101"/>
        <end position="116"/>
    </location>
</feature>
<accession>A0A0E0QTB9</accession>
<evidence type="ECO:0000256" key="1">
    <source>
        <dbReference type="SAM" id="MobiDB-lite"/>
    </source>
</evidence>
<feature type="compositionally biased region" description="Basic and acidic residues" evidence="1">
    <location>
        <begin position="29"/>
        <end position="45"/>
    </location>
</feature>
<organism evidence="2 3">
    <name type="scientific">Oryza rufipogon</name>
    <name type="common">Brownbeard rice</name>
    <name type="synonym">Asian wild rice</name>
    <dbReference type="NCBI Taxonomy" id="4529"/>
    <lineage>
        <taxon>Eukaryota</taxon>
        <taxon>Viridiplantae</taxon>
        <taxon>Streptophyta</taxon>
        <taxon>Embryophyta</taxon>
        <taxon>Tracheophyta</taxon>
        <taxon>Spermatophyta</taxon>
        <taxon>Magnoliopsida</taxon>
        <taxon>Liliopsida</taxon>
        <taxon>Poales</taxon>
        <taxon>Poaceae</taxon>
        <taxon>BOP clade</taxon>
        <taxon>Oryzoideae</taxon>
        <taxon>Oryzeae</taxon>
        <taxon>Oryzinae</taxon>
        <taxon>Oryza</taxon>
    </lineage>
</organism>
<feature type="region of interest" description="Disordered" evidence="1">
    <location>
        <begin position="75"/>
        <end position="116"/>
    </location>
</feature>
<dbReference type="Gramene" id="ORUFI09G16590.1">
    <property type="protein sequence ID" value="ORUFI09G16590.1"/>
    <property type="gene ID" value="ORUFI09G16590"/>
</dbReference>
<dbReference type="HOGENOM" id="CLU_1211486_0_0_1"/>
<reference evidence="2" key="2">
    <citation type="submission" date="2015-06" db="UniProtKB">
        <authorList>
            <consortium name="EnsemblPlants"/>
        </authorList>
    </citation>
    <scope>IDENTIFICATION</scope>
</reference>
<dbReference type="AlphaFoldDB" id="A0A0E0QTB9"/>
<name>A0A0E0QTB9_ORYRU</name>
<evidence type="ECO:0000313" key="2">
    <source>
        <dbReference type="EnsemblPlants" id="ORUFI09G16590.1"/>
    </source>
</evidence>
<protein>
    <submittedName>
        <fullName evidence="2">Uncharacterized protein</fullName>
    </submittedName>
</protein>
<keyword evidence="3" id="KW-1185">Reference proteome</keyword>